<keyword evidence="5" id="KW-0732">Signal</keyword>
<accession>A0A9P6IJX3</accession>
<feature type="signal peptide" evidence="5">
    <location>
        <begin position="1"/>
        <end position="23"/>
    </location>
</feature>
<dbReference type="SUPFAM" id="SSF50891">
    <property type="entry name" value="Cyclophilin-like"/>
    <property type="match status" value="1"/>
</dbReference>
<comment type="caution">
    <text evidence="7">The sequence shown here is derived from an EMBL/GenBank/DDBJ whole genome shotgun (WGS) entry which is preliminary data.</text>
</comment>
<dbReference type="PANTHER" id="PTHR11071:SF561">
    <property type="entry name" value="PEPTIDYL-PROLYL CIS-TRANS ISOMERASE D-RELATED"/>
    <property type="match status" value="1"/>
</dbReference>
<dbReference type="Proteomes" id="UP000749646">
    <property type="component" value="Unassembled WGS sequence"/>
</dbReference>
<keyword evidence="8" id="KW-1185">Reference proteome</keyword>
<protein>
    <recommendedName>
        <fullName evidence="2">peptidylprolyl isomerase</fullName>
        <ecNumber evidence="2">5.2.1.8</ecNumber>
    </recommendedName>
</protein>
<evidence type="ECO:0000256" key="3">
    <source>
        <dbReference type="ARBA" id="ARBA00023110"/>
    </source>
</evidence>
<dbReference type="GO" id="GO:0016018">
    <property type="term" value="F:cyclosporin A binding"/>
    <property type="evidence" value="ECO:0007669"/>
    <property type="project" value="TreeGrafter"/>
</dbReference>
<evidence type="ECO:0000256" key="2">
    <source>
        <dbReference type="ARBA" id="ARBA00013194"/>
    </source>
</evidence>
<evidence type="ECO:0000313" key="8">
    <source>
        <dbReference type="Proteomes" id="UP000749646"/>
    </source>
</evidence>
<feature type="non-terminal residue" evidence="7">
    <location>
        <position position="82"/>
    </location>
</feature>
<evidence type="ECO:0000259" key="6">
    <source>
        <dbReference type="PROSITE" id="PS50072"/>
    </source>
</evidence>
<proteinExistence type="predicted"/>
<gene>
    <name evidence="7" type="primary">CPR2_1</name>
    <name evidence="7" type="ORF">BGZ65_006830</name>
</gene>
<reference evidence="7" key="1">
    <citation type="journal article" date="2020" name="Fungal Divers.">
        <title>Resolving the Mortierellaceae phylogeny through synthesis of multi-gene phylogenetics and phylogenomics.</title>
        <authorList>
            <person name="Vandepol N."/>
            <person name="Liber J."/>
            <person name="Desiro A."/>
            <person name="Na H."/>
            <person name="Kennedy M."/>
            <person name="Barry K."/>
            <person name="Grigoriev I.V."/>
            <person name="Miller A.N."/>
            <person name="O'Donnell K."/>
            <person name="Stajich J.E."/>
            <person name="Bonito G."/>
        </authorList>
    </citation>
    <scope>NUCLEOTIDE SEQUENCE</scope>
    <source>
        <strain evidence="7">MES-2147</strain>
    </source>
</reference>
<dbReference type="AlphaFoldDB" id="A0A9P6IJX3"/>
<sequence length="82" mass="8984">MVSFKRPLAFFTALVFLAIAVQASKGPVITNKVYFDIEQDGKPLGRIVIGLYGKTVPRTSENFLELAKGTKGFGYAGSTFHR</sequence>
<evidence type="ECO:0000313" key="7">
    <source>
        <dbReference type="EMBL" id="KAF9927334.1"/>
    </source>
</evidence>
<dbReference type="InterPro" id="IPR029000">
    <property type="entry name" value="Cyclophilin-like_dom_sf"/>
</dbReference>
<dbReference type="PANTHER" id="PTHR11071">
    <property type="entry name" value="PEPTIDYL-PROLYL CIS-TRANS ISOMERASE"/>
    <property type="match status" value="1"/>
</dbReference>
<dbReference type="GO" id="GO:0003755">
    <property type="term" value="F:peptidyl-prolyl cis-trans isomerase activity"/>
    <property type="evidence" value="ECO:0007669"/>
    <property type="project" value="UniProtKB-KW"/>
</dbReference>
<dbReference type="OrthoDB" id="5547150at2759"/>
<comment type="catalytic activity">
    <reaction evidence="1">
        <text>[protein]-peptidylproline (omega=180) = [protein]-peptidylproline (omega=0)</text>
        <dbReference type="Rhea" id="RHEA:16237"/>
        <dbReference type="Rhea" id="RHEA-COMP:10747"/>
        <dbReference type="Rhea" id="RHEA-COMP:10748"/>
        <dbReference type="ChEBI" id="CHEBI:83833"/>
        <dbReference type="ChEBI" id="CHEBI:83834"/>
        <dbReference type="EC" id="5.2.1.8"/>
    </reaction>
</comment>
<dbReference type="InterPro" id="IPR002130">
    <property type="entry name" value="Cyclophilin-type_PPIase_dom"/>
</dbReference>
<dbReference type="Pfam" id="PF00160">
    <property type="entry name" value="Pro_isomerase"/>
    <property type="match status" value="1"/>
</dbReference>
<dbReference type="EMBL" id="JAAAHW010010336">
    <property type="protein sequence ID" value="KAF9927334.1"/>
    <property type="molecule type" value="Genomic_DNA"/>
</dbReference>
<evidence type="ECO:0000256" key="4">
    <source>
        <dbReference type="ARBA" id="ARBA00023235"/>
    </source>
</evidence>
<dbReference type="GO" id="GO:0006457">
    <property type="term" value="P:protein folding"/>
    <property type="evidence" value="ECO:0007669"/>
    <property type="project" value="TreeGrafter"/>
</dbReference>
<keyword evidence="4 7" id="KW-0413">Isomerase</keyword>
<name>A0A9P6IJX3_9FUNG</name>
<dbReference type="GO" id="GO:0000324">
    <property type="term" value="C:fungal-type vacuole"/>
    <property type="evidence" value="ECO:0007669"/>
    <property type="project" value="TreeGrafter"/>
</dbReference>
<feature type="domain" description="PPIase cyclophilin-type" evidence="6">
    <location>
        <begin position="34"/>
        <end position="82"/>
    </location>
</feature>
<keyword evidence="3" id="KW-0697">Rotamase</keyword>
<dbReference type="Gene3D" id="2.40.100.10">
    <property type="entry name" value="Cyclophilin-like"/>
    <property type="match status" value="1"/>
</dbReference>
<evidence type="ECO:0000256" key="1">
    <source>
        <dbReference type="ARBA" id="ARBA00000971"/>
    </source>
</evidence>
<feature type="chain" id="PRO_5040220057" description="peptidylprolyl isomerase" evidence="5">
    <location>
        <begin position="24"/>
        <end position="82"/>
    </location>
</feature>
<evidence type="ECO:0000256" key="5">
    <source>
        <dbReference type="SAM" id="SignalP"/>
    </source>
</evidence>
<dbReference type="PROSITE" id="PS50072">
    <property type="entry name" value="CSA_PPIASE_2"/>
    <property type="match status" value="1"/>
</dbReference>
<dbReference type="GO" id="GO:0005783">
    <property type="term" value="C:endoplasmic reticulum"/>
    <property type="evidence" value="ECO:0007669"/>
    <property type="project" value="TreeGrafter"/>
</dbReference>
<organism evidence="7 8">
    <name type="scientific">Modicella reniformis</name>
    <dbReference type="NCBI Taxonomy" id="1440133"/>
    <lineage>
        <taxon>Eukaryota</taxon>
        <taxon>Fungi</taxon>
        <taxon>Fungi incertae sedis</taxon>
        <taxon>Mucoromycota</taxon>
        <taxon>Mortierellomycotina</taxon>
        <taxon>Mortierellomycetes</taxon>
        <taxon>Mortierellales</taxon>
        <taxon>Mortierellaceae</taxon>
        <taxon>Modicella</taxon>
    </lineage>
</organism>
<dbReference type="EC" id="5.2.1.8" evidence="2"/>